<keyword evidence="3" id="KW-1185">Reference proteome</keyword>
<feature type="domain" description="PAS fold-4" evidence="1">
    <location>
        <begin position="32"/>
        <end position="132"/>
    </location>
</feature>
<dbReference type="InterPro" id="IPR013656">
    <property type="entry name" value="PAS_4"/>
</dbReference>
<dbReference type="SUPFAM" id="SSF55785">
    <property type="entry name" value="PYP-like sensor domain (PAS domain)"/>
    <property type="match status" value="1"/>
</dbReference>
<accession>A0ABW8UXX8</accession>
<proteinExistence type="predicted"/>
<dbReference type="Gene3D" id="3.30.450.20">
    <property type="entry name" value="PAS domain"/>
    <property type="match status" value="1"/>
</dbReference>
<evidence type="ECO:0000313" key="3">
    <source>
        <dbReference type="Proteomes" id="UP001627408"/>
    </source>
</evidence>
<dbReference type="InterPro" id="IPR035965">
    <property type="entry name" value="PAS-like_dom_sf"/>
</dbReference>
<dbReference type="Pfam" id="PF08448">
    <property type="entry name" value="PAS_4"/>
    <property type="match status" value="1"/>
</dbReference>
<dbReference type="RefSeq" id="WP_407593903.1">
    <property type="nucleotide sequence ID" value="NZ_JBHDIY010000002.1"/>
</dbReference>
<evidence type="ECO:0000313" key="2">
    <source>
        <dbReference type="EMBL" id="MFL4472028.1"/>
    </source>
</evidence>
<comment type="caution">
    <text evidence="2">The sequence shown here is derived from an EMBL/GenBank/DDBJ whole genome shotgun (WGS) entry which is preliminary data.</text>
</comment>
<sequence length="146" mass="15642">MQASVLQRDETATMRDLGFDTPEREAAMMACSPDCIKLLSADGAIAYMSQNGLCAMEIPALSNILGKFWPDLWPESQRDLVASAVTAAGQGKTVNFVADCPTALGNPARWDVTVQGVFAPDGQLIEIISVSRLTKDPLRALSVVQT</sequence>
<gene>
    <name evidence="2" type="ORF">ACERZ8_19885</name>
</gene>
<organism evidence="2 3">
    <name type="scientific">Tateyamaria armeniaca</name>
    <dbReference type="NCBI Taxonomy" id="2518930"/>
    <lineage>
        <taxon>Bacteria</taxon>
        <taxon>Pseudomonadati</taxon>
        <taxon>Pseudomonadota</taxon>
        <taxon>Alphaproteobacteria</taxon>
        <taxon>Rhodobacterales</taxon>
        <taxon>Roseobacteraceae</taxon>
        <taxon>Tateyamaria</taxon>
    </lineage>
</organism>
<evidence type="ECO:0000259" key="1">
    <source>
        <dbReference type="Pfam" id="PF08448"/>
    </source>
</evidence>
<reference evidence="2 3" key="1">
    <citation type="submission" date="2024-08" db="EMBL/GenBank/DDBJ databases">
        <title>Tateyamaria sp. nov., isolated from marine algae.</title>
        <authorList>
            <person name="Choi B.J."/>
            <person name="Kim J.M."/>
            <person name="Lee J.K."/>
            <person name="Choi D.G."/>
            <person name="Bayburt H."/>
            <person name="Baek J.H."/>
            <person name="Han D.M."/>
            <person name="Jeon C.O."/>
        </authorList>
    </citation>
    <scope>NUCLEOTIDE SEQUENCE [LARGE SCALE GENOMIC DNA]</scope>
    <source>
        <strain evidence="2 3">KMU-156</strain>
    </source>
</reference>
<name>A0ABW8UXX8_9RHOB</name>
<dbReference type="EMBL" id="JBHDIY010000002">
    <property type="protein sequence ID" value="MFL4472028.1"/>
    <property type="molecule type" value="Genomic_DNA"/>
</dbReference>
<dbReference type="Proteomes" id="UP001627408">
    <property type="component" value="Unassembled WGS sequence"/>
</dbReference>
<protein>
    <submittedName>
        <fullName evidence="2">PAS domain-containing protein</fullName>
    </submittedName>
</protein>